<dbReference type="Proteomes" id="UP001152607">
    <property type="component" value="Unassembled WGS sequence"/>
</dbReference>
<evidence type="ECO:0000313" key="1">
    <source>
        <dbReference type="EMBL" id="CAI6339466.1"/>
    </source>
</evidence>
<dbReference type="EMBL" id="CAOQHR010000009">
    <property type="protein sequence ID" value="CAI6339466.1"/>
    <property type="molecule type" value="Genomic_DNA"/>
</dbReference>
<keyword evidence="2" id="KW-1185">Reference proteome</keyword>
<accession>A0A9W4UNJ9</accession>
<reference evidence="1" key="1">
    <citation type="submission" date="2023-01" db="EMBL/GenBank/DDBJ databases">
        <authorList>
            <person name="Van Ghelder C."/>
            <person name="Rancurel C."/>
        </authorList>
    </citation>
    <scope>NUCLEOTIDE SEQUENCE</scope>
    <source>
        <strain evidence="1">CNCM I-4278</strain>
    </source>
</reference>
<organism evidence="1 2">
    <name type="scientific">Periconia digitata</name>
    <dbReference type="NCBI Taxonomy" id="1303443"/>
    <lineage>
        <taxon>Eukaryota</taxon>
        <taxon>Fungi</taxon>
        <taxon>Dikarya</taxon>
        <taxon>Ascomycota</taxon>
        <taxon>Pezizomycotina</taxon>
        <taxon>Dothideomycetes</taxon>
        <taxon>Pleosporomycetidae</taxon>
        <taxon>Pleosporales</taxon>
        <taxon>Massarineae</taxon>
        <taxon>Periconiaceae</taxon>
        <taxon>Periconia</taxon>
    </lineage>
</organism>
<comment type="caution">
    <text evidence="1">The sequence shown here is derived from an EMBL/GenBank/DDBJ whole genome shotgun (WGS) entry which is preliminary data.</text>
</comment>
<sequence>MAKAQPCNPLATPMQQQWNLLMTGFPIRWQEELAAVRYTVLGYRPRHPKSDPRPPPIPMWRSLFYFWDQMDVRALSTIQESSPPNFLKLGPTLVRDNTAYALRTQYCSIRLRVSLRPYD</sequence>
<name>A0A9W4UNJ9_9PLEO</name>
<proteinExistence type="predicted"/>
<gene>
    <name evidence="1" type="ORF">PDIGIT_LOCUS12625</name>
</gene>
<evidence type="ECO:0000313" key="2">
    <source>
        <dbReference type="Proteomes" id="UP001152607"/>
    </source>
</evidence>
<protein>
    <submittedName>
        <fullName evidence="1">Uncharacterized protein</fullName>
    </submittedName>
</protein>
<dbReference type="AlphaFoldDB" id="A0A9W4UNJ9"/>